<evidence type="ECO:0000313" key="9">
    <source>
        <dbReference type="Proteomes" id="UP000826616"/>
    </source>
</evidence>
<evidence type="ECO:0000256" key="6">
    <source>
        <dbReference type="SAM" id="Phobius"/>
    </source>
</evidence>
<accession>A0ABX8YCE5</accession>
<feature type="transmembrane region" description="Helical" evidence="6">
    <location>
        <begin position="12"/>
        <end position="32"/>
    </location>
</feature>
<evidence type="ECO:0000256" key="1">
    <source>
        <dbReference type="ARBA" id="ARBA00004651"/>
    </source>
</evidence>
<evidence type="ECO:0000313" key="8">
    <source>
        <dbReference type="EMBL" id="QYY43368.1"/>
    </source>
</evidence>
<evidence type="ECO:0000256" key="2">
    <source>
        <dbReference type="ARBA" id="ARBA00022475"/>
    </source>
</evidence>
<organism evidence="8 9">
    <name type="scientific">Aneurinibacillus thermoaerophilus</name>
    <dbReference type="NCBI Taxonomy" id="143495"/>
    <lineage>
        <taxon>Bacteria</taxon>
        <taxon>Bacillati</taxon>
        <taxon>Bacillota</taxon>
        <taxon>Bacilli</taxon>
        <taxon>Bacillales</taxon>
        <taxon>Paenibacillaceae</taxon>
        <taxon>Aneurinibacillus group</taxon>
        <taxon>Aneurinibacillus</taxon>
    </lineage>
</organism>
<sequence length="132" mass="14729">MEHESMRYAGFWIRFLAALIDAIVLMAVMYILGLTSSETFSVEWNIENLIGLAYYIILTGLYGQTLGKMIIGVKVVRTDGSAAGWGAVVLRETIGKILSAIVFFLGFIWAGFDKQKQAWHDKIASTYVVKTK</sequence>
<reference evidence="8 9" key="1">
    <citation type="submission" date="2021-08" db="EMBL/GenBank/DDBJ databases">
        <title>Complete genome sequence of the strain Aneurinibacillus thermoaerophilus CCM 8960.</title>
        <authorList>
            <person name="Musilova J."/>
            <person name="Kourilova X."/>
            <person name="Pernicova I."/>
            <person name="Bezdicek M."/>
            <person name="Lengerova M."/>
            <person name="Obruca S."/>
            <person name="Sedlar K."/>
        </authorList>
    </citation>
    <scope>NUCLEOTIDE SEQUENCE [LARGE SCALE GENOMIC DNA]</scope>
    <source>
        <strain evidence="8 9">CCM 8960</strain>
    </source>
</reference>
<feature type="domain" description="RDD" evidence="7">
    <location>
        <begin position="8"/>
        <end position="124"/>
    </location>
</feature>
<name>A0ABX8YCE5_ANETH</name>
<keyword evidence="2" id="KW-1003">Cell membrane</keyword>
<dbReference type="PANTHER" id="PTHR36115">
    <property type="entry name" value="PROLINE-RICH ANTIGEN HOMOLOG-RELATED"/>
    <property type="match status" value="1"/>
</dbReference>
<comment type="subcellular location">
    <subcellularLocation>
        <location evidence="1">Cell membrane</location>
        <topology evidence="1">Multi-pass membrane protein</topology>
    </subcellularLocation>
</comment>
<dbReference type="Proteomes" id="UP000826616">
    <property type="component" value="Chromosome"/>
</dbReference>
<dbReference type="Pfam" id="PF06271">
    <property type="entry name" value="RDD"/>
    <property type="match status" value="1"/>
</dbReference>
<dbReference type="EMBL" id="CP080764">
    <property type="protein sequence ID" value="QYY43368.1"/>
    <property type="molecule type" value="Genomic_DNA"/>
</dbReference>
<keyword evidence="5 6" id="KW-0472">Membrane</keyword>
<feature type="transmembrane region" description="Helical" evidence="6">
    <location>
        <begin position="52"/>
        <end position="73"/>
    </location>
</feature>
<gene>
    <name evidence="8" type="ORF">K3F53_03710</name>
</gene>
<dbReference type="InterPro" id="IPR051791">
    <property type="entry name" value="Pra-immunoreactive"/>
</dbReference>
<evidence type="ECO:0000256" key="5">
    <source>
        <dbReference type="ARBA" id="ARBA00023136"/>
    </source>
</evidence>
<feature type="transmembrane region" description="Helical" evidence="6">
    <location>
        <begin position="94"/>
        <end position="112"/>
    </location>
</feature>
<evidence type="ECO:0000259" key="7">
    <source>
        <dbReference type="Pfam" id="PF06271"/>
    </source>
</evidence>
<evidence type="ECO:0000256" key="4">
    <source>
        <dbReference type="ARBA" id="ARBA00022989"/>
    </source>
</evidence>
<dbReference type="PANTHER" id="PTHR36115:SF9">
    <property type="entry name" value="LMO1584 PROTEIN"/>
    <property type="match status" value="1"/>
</dbReference>
<dbReference type="GeneID" id="97140466"/>
<dbReference type="RefSeq" id="WP_082706096.1">
    <property type="nucleotide sequence ID" value="NZ_CP080764.1"/>
</dbReference>
<evidence type="ECO:0000256" key="3">
    <source>
        <dbReference type="ARBA" id="ARBA00022692"/>
    </source>
</evidence>
<keyword evidence="4 6" id="KW-1133">Transmembrane helix</keyword>
<protein>
    <submittedName>
        <fullName evidence="8">RDD family protein</fullName>
    </submittedName>
</protein>
<proteinExistence type="predicted"/>
<keyword evidence="9" id="KW-1185">Reference proteome</keyword>
<dbReference type="InterPro" id="IPR010432">
    <property type="entry name" value="RDD"/>
</dbReference>
<keyword evidence="3 6" id="KW-0812">Transmembrane</keyword>